<dbReference type="GO" id="GO:0006986">
    <property type="term" value="P:response to unfolded protein"/>
    <property type="evidence" value="ECO:0007669"/>
    <property type="project" value="InterPro"/>
</dbReference>
<sequence length="209" mass="23494">MGYSGESRGNDEGEGETSILPTTIDDSKLLEESSVFQSFWVYKRFPRGPKSRTLDLTVKTPTNPHRPIKFVDPVFSETINRRQSIVSSGAMRLGEGNDISPSPGKMLRLQKEILETTEKLSTNKSDSLGKRGKLSSRLSRLKKSANHEANKIIFHGLEEEKDQLSGIVNSIKKVLRNLNLPTSSEQKFGVDICTPITKQQKLSTFQVWW</sequence>
<dbReference type="Proteomes" id="UP000593567">
    <property type="component" value="Unassembled WGS sequence"/>
</dbReference>
<dbReference type="AlphaFoldDB" id="A0A7J7J4J5"/>
<protein>
    <submittedName>
        <fullName evidence="2">CREBRF</fullName>
    </submittedName>
</protein>
<dbReference type="PANTHER" id="PTHR21552:SF2">
    <property type="entry name" value="CREB3 REGULATORY FACTOR"/>
    <property type="match status" value="1"/>
</dbReference>
<dbReference type="PANTHER" id="PTHR21552">
    <property type="entry name" value="ADULT RETINA PROTEIN"/>
    <property type="match status" value="1"/>
</dbReference>
<dbReference type="GO" id="GO:0000977">
    <property type="term" value="F:RNA polymerase II transcription regulatory region sequence-specific DNA binding"/>
    <property type="evidence" value="ECO:0007669"/>
    <property type="project" value="TreeGrafter"/>
</dbReference>
<comment type="caution">
    <text evidence="2">The sequence shown here is derived from an EMBL/GenBank/DDBJ whole genome shotgun (WGS) entry which is preliminary data.</text>
</comment>
<dbReference type="OrthoDB" id="8931646at2759"/>
<dbReference type="EMBL" id="VXIV02003138">
    <property type="protein sequence ID" value="KAF6021072.1"/>
    <property type="molecule type" value="Genomic_DNA"/>
</dbReference>
<name>A0A7J7J4J5_BUGNE</name>
<evidence type="ECO:0000256" key="1">
    <source>
        <dbReference type="SAM" id="MobiDB-lite"/>
    </source>
</evidence>
<feature type="region of interest" description="Disordered" evidence="1">
    <location>
        <begin position="1"/>
        <end position="24"/>
    </location>
</feature>
<gene>
    <name evidence="2" type="ORF">EB796_020611</name>
</gene>
<accession>A0A7J7J4J5</accession>
<dbReference type="GO" id="GO:0000981">
    <property type="term" value="F:DNA-binding transcription factor activity, RNA polymerase II-specific"/>
    <property type="evidence" value="ECO:0007669"/>
    <property type="project" value="TreeGrafter"/>
</dbReference>
<reference evidence="2" key="1">
    <citation type="submission" date="2020-06" db="EMBL/GenBank/DDBJ databases">
        <title>Draft genome of Bugula neritina, a colonial animal packing powerful symbionts and potential medicines.</title>
        <authorList>
            <person name="Rayko M."/>
        </authorList>
    </citation>
    <scope>NUCLEOTIDE SEQUENCE [LARGE SCALE GENOMIC DNA]</scope>
    <source>
        <strain evidence="2">Kwan_BN1</strain>
    </source>
</reference>
<evidence type="ECO:0000313" key="3">
    <source>
        <dbReference type="Proteomes" id="UP000593567"/>
    </source>
</evidence>
<evidence type="ECO:0000313" key="2">
    <source>
        <dbReference type="EMBL" id="KAF6021072.1"/>
    </source>
</evidence>
<proteinExistence type="predicted"/>
<keyword evidence="3" id="KW-1185">Reference proteome</keyword>
<dbReference type="GO" id="GO:0005634">
    <property type="term" value="C:nucleus"/>
    <property type="evidence" value="ECO:0007669"/>
    <property type="project" value="TreeGrafter"/>
</dbReference>
<organism evidence="2 3">
    <name type="scientific">Bugula neritina</name>
    <name type="common">Brown bryozoan</name>
    <name type="synonym">Sertularia neritina</name>
    <dbReference type="NCBI Taxonomy" id="10212"/>
    <lineage>
        <taxon>Eukaryota</taxon>
        <taxon>Metazoa</taxon>
        <taxon>Spiralia</taxon>
        <taxon>Lophotrochozoa</taxon>
        <taxon>Bryozoa</taxon>
        <taxon>Gymnolaemata</taxon>
        <taxon>Cheilostomatida</taxon>
        <taxon>Flustrina</taxon>
        <taxon>Buguloidea</taxon>
        <taxon>Bugulidae</taxon>
        <taxon>Bugula</taxon>
    </lineage>
</organism>
<dbReference type="InterPro" id="IPR039165">
    <property type="entry name" value="CREBRF"/>
</dbReference>